<accession>A0A7D4B416</accession>
<organism evidence="2 3">
    <name type="scientific">Kroppenstedtia pulmonis</name>
    <dbReference type="NCBI Taxonomy" id="1380685"/>
    <lineage>
        <taxon>Bacteria</taxon>
        <taxon>Bacillati</taxon>
        <taxon>Bacillota</taxon>
        <taxon>Bacilli</taxon>
        <taxon>Bacillales</taxon>
        <taxon>Thermoactinomycetaceae</taxon>
        <taxon>Kroppenstedtia</taxon>
    </lineage>
</organism>
<name>A0A7D4B416_9BACL</name>
<dbReference type="Gene3D" id="1.20.58.1290">
    <property type="entry name" value="CarD-like, C-terminal domain"/>
    <property type="match status" value="1"/>
</dbReference>
<dbReference type="KEGG" id="kpul:GXN76_04915"/>
<dbReference type="EMBL" id="CP048104">
    <property type="protein sequence ID" value="QKG85906.1"/>
    <property type="molecule type" value="Genomic_DNA"/>
</dbReference>
<feature type="domain" description="CarD-like/TRCF RNAP-interacting" evidence="1">
    <location>
        <begin position="1"/>
        <end position="111"/>
    </location>
</feature>
<evidence type="ECO:0000313" key="2">
    <source>
        <dbReference type="EMBL" id="QKG85906.1"/>
    </source>
</evidence>
<evidence type="ECO:0000259" key="1">
    <source>
        <dbReference type="SMART" id="SM01058"/>
    </source>
</evidence>
<keyword evidence="3" id="KW-1185">Reference proteome</keyword>
<dbReference type="InterPro" id="IPR036101">
    <property type="entry name" value="CarD-like/TRCF_RID_sf"/>
</dbReference>
<dbReference type="AlphaFoldDB" id="A0A7D4B416"/>
<evidence type="ECO:0000313" key="3">
    <source>
        <dbReference type="Proteomes" id="UP000503088"/>
    </source>
</evidence>
<dbReference type="Gene3D" id="2.40.10.170">
    <property type="match status" value="1"/>
</dbReference>
<dbReference type="Pfam" id="PF02559">
    <property type="entry name" value="CarD_TRCF_RID"/>
    <property type="match status" value="1"/>
</dbReference>
<dbReference type="SUPFAM" id="SSF141259">
    <property type="entry name" value="CarD-like"/>
    <property type="match status" value="1"/>
</dbReference>
<dbReference type="Proteomes" id="UP000503088">
    <property type="component" value="Chromosome"/>
</dbReference>
<dbReference type="InterPro" id="IPR052531">
    <property type="entry name" value="CarD-like_regulator"/>
</dbReference>
<dbReference type="PANTHER" id="PTHR38447">
    <property type="entry name" value="TRANSCRIPTION FACTOR YDEB-RELATED"/>
    <property type="match status" value="1"/>
</dbReference>
<dbReference type="InterPro" id="IPR003711">
    <property type="entry name" value="CarD-like/TRCF_RID"/>
</dbReference>
<dbReference type="SMART" id="SM01058">
    <property type="entry name" value="CarD_TRCF"/>
    <property type="match status" value="1"/>
</dbReference>
<sequence>MYQVGDKIVYPLHGAGIIEAIEKREVLGVMNDYCIIKMPIGDVKIMIPMEKMENVGIRRIVNAETMESVLRTFHDHTSGSSVSWNQRYRLNMDKMKSGDIYKGAEVIRDLIQVHKEKGLGAGDKKMLDNAMQILISEFVLVMDVTEEKAADMLNQVAYS</sequence>
<dbReference type="InterPro" id="IPR042215">
    <property type="entry name" value="CarD-like_C"/>
</dbReference>
<proteinExistence type="predicted"/>
<dbReference type="GO" id="GO:0009303">
    <property type="term" value="P:rRNA transcription"/>
    <property type="evidence" value="ECO:0007669"/>
    <property type="project" value="TreeGrafter"/>
</dbReference>
<reference evidence="2 3" key="1">
    <citation type="submission" date="2020-01" db="EMBL/GenBank/DDBJ databases">
        <authorList>
            <person name="Gulvik C.A."/>
            <person name="Batra D.G."/>
        </authorList>
    </citation>
    <scope>NUCLEOTIDE SEQUENCE [LARGE SCALE GENOMIC DNA]</scope>
    <source>
        <strain evidence="2 3">W9323</strain>
    </source>
</reference>
<gene>
    <name evidence="2" type="ORF">GXN76_04915</name>
</gene>
<dbReference type="PANTHER" id="PTHR38447:SF1">
    <property type="entry name" value="RNA POLYMERASE-BINDING TRANSCRIPTION FACTOR CARD"/>
    <property type="match status" value="1"/>
</dbReference>
<dbReference type="Pfam" id="PF21095">
    <property type="entry name" value="CarD_C"/>
    <property type="match status" value="1"/>
</dbReference>
<protein>
    <submittedName>
        <fullName evidence="2">CarD family transcriptional regulator</fullName>
    </submittedName>
</protein>
<dbReference type="InterPro" id="IPR048792">
    <property type="entry name" value="CarD_C"/>
</dbReference>